<feature type="region of interest" description="Disordered" evidence="1">
    <location>
        <begin position="17"/>
        <end position="54"/>
    </location>
</feature>
<name>U1RZA5_9ACTO</name>
<accession>U1RZA5</accession>
<evidence type="ECO:0000256" key="1">
    <source>
        <dbReference type="SAM" id="MobiDB-lite"/>
    </source>
</evidence>
<evidence type="ECO:0000313" key="2">
    <source>
        <dbReference type="EMBL" id="ERH23747.1"/>
    </source>
</evidence>
<dbReference type="EMBL" id="AWSD01000005">
    <property type="protein sequence ID" value="ERH23747.1"/>
    <property type="molecule type" value="Genomic_DNA"/>
</dbReference>
<comment type="caution">
    <text evidence="2">The sequence shown here is derived from an EMBL/GenBank/DDBJ whole genome shotgun (WGS) entry which is preliminary data.</text>
</comment>
<evidence type="ECO:0000313" key="3">
    <source>
        <dbReference type="Proteomes" id="UP000016498"/>
    </source>
</evidence>
<dbReference type="PATRIC" id="fig|1227262.3.peg.41"/>
<dbReference type="Proteomes" id="UP000016498">
    <property type="component" value="Unassembled WGS sequence"/>
</dbReference>
<sequence>MPRHYVLALPWQTIGQEDPGEGSVHIYEPSSGSVRPLDLTAPRDPHRPGPRELGGWPRVLAIIAPEN</sequence>
<feature type="compositionally biased region" description="Basic and acidic residues" evidence="1">
    <location>
        <begin position="41"/>
        <end position="50"/>
    </location>
</feature>
<dbReference type="AlphaFoldDB" id="U1RZA5"/>
<gene>
    <name evidence="2" type="ORF">HMPREF1549_00053</name>
</gene>
<organism evidence="2 3">
    <name type="scientific">Actinomyces johnsonii F0510</name>
    <dbReference type="NCBI Taxonomy" id="1227262"/>
    <lineage>
        <taxon>Bacteria</taxon>
        <taxon>Bacillati</taxon>
        <taxon>Actinomycetota</taxon>
        <taxon>Actinomycetes</taxon>
        <taxon>Actinomycetales</taxon>
        <taxon>Actinomycetaceae</taxon>
        <taxon>Actinomyces</taxon>
    </lineage>
</organism>
<protein>
    <submittedName>
        <fullName evidence="2">Uncharacterized protein</fullName>
    </submittedName>
</protein>
<dbReference type="RefSeq" id="WP_021607055.1">
    <property type="nucleotide sequence ID" value="NZ_KE951753.1"/>
</dbReference>
<reference evidence="2 3" key="1">
    <citation type="submission" date="2013-06" db="EMBL/GenBank/DDBJ databases">
        <authorList>
            <person name="Weinstock G."/>
            <person name="Sodergren E."/>
            <person name="Lobos E.A."/>
            <person name="Fulton L."/>
            <person name="Fulton R."/>
            <person name="Courtney L."/>
            <person name="Fronick C."/>
            <person name="O'Laughlin M."/>
            <person name="Godfrey J."/>
            <person name="Wilson R.M."/>
            <person name="Miner T."/>
            <person name="Farmer C."/>
            <person name="Delehaunty K."/>
            <person name="Cordes M."/>
            <person name="Minx P."/>
            <person name="Tomlinson C."/>
            <person name="Chen J."/>
            <person name="Wollam A."/>
            <person name="Pepin K.H."/>
            <person name="Bhonagiri V."/>
            <person name="Zhang X."/>
            <person name="Warren W."/>
            <person name="Mitreva M."/>
            <person name="Mardis E.R."/>
            <person name="Wilson R.K."/>
        </authorList>
    </citation>
    <scope>NUCLEOTIDE SEQUENCE [LARGE SCALE GENOMIC DNA]</scope>
    <source>
        <strain evidence="2 3">F0510</strain>
    </source>
</reference>
<proteinExistence type="predicted"/>
<dbReference type="HOGENOM" id="CLU_2802729_0_0_11"/>